<keyword evidence="5" id="KW-1185">Reference proteome</keyword>
<name>A0A6D2KF90_9BRAS</name>
<feature type="domain" description="Jacalin-type lectin" evidence="3">
    <location>
        <begin position="166"/>
        <end position="325"/>
    </location>
</feature>
<dbReference type="SMART" id="SM00915">
    <property type="entry name" value="Jacalin"/>
    <property type="match status" value="2"/>
</dbReference>
<sequence>MFKVGPIGSKKYNSDKSWDEKGHSKISNIYVSFDDNRIKSIQFSYFHKGAHLVSQKHGSGGKDFKIVRLEHDEYVTGLSGVDCSGIKYLIFHTNKRKHGTLCATGHTNLPSFFIPFKREIDVEIRDGREFGGFFGSFCGIAGHLITIGIYVSPITDDHRLSGYQSLDHIGPIGDTVSKTDTHWDEKGNTMVSHIFVSLNSPEIISIQFGYTDKGALVLSQKYGGPSEGQNFRVVKLKHSEYVTGLSGKINWCHDFKEGIIIKVPGGIKSLKFSTNLGEHICEPVTTVSSSTEEIDLGIWDSREFGGFFGSCDTTCLKSIGIYVSPIPSSNTAVKREKV</sequence>
<dbReference type="Proteomes" id="UP000467841">
    <property type="component" value="Unassembled WGS sequence"/>
</dbReference>
<evidence type="ECO:0000256" key="2">
    <source>
        <dbReference type="ARBA" id="ARBA00022734"/>
    </source>
</evidence>
<protein>
    <recommendedName>
        <fullName evidence="3">Jacalin-type lectin domain-containing protein</fullName>
    </recommendedName>
</protein>
<accession>A0A6D2KF90</accession>
<feature type="domain" description="Jacalin-type lectin" evidence="3">
    <location>
        <begin position="1"/>
        <end position="153"/>
    </location>
</feature>
<dbReference type="EMBL" id="CACVBM020001451">
    <property type="protein sequence ID" value="CAA7050510.1"/>
    <property type="molecule type" value="Genomic_DNA"/>
</dbReference>
<proteinExistence type="inferred from homology"/>
<keyword evidence="2" id="KW-0430">Lectin</keyword>
<dbReference type="PANTHER" id="PTHR47293:SF70">
    <property type="entry name" value="JACALIN-RELATED LECTIN 24-RELATED"/>
    <property type="match status" value="1"/>
</dbReference>
<organism evidence="4 5">
    <name type="scientific">Microthlaspi erraticum</name>
    <dbReference type="NCBI Taxonomy" id="1685480"/>
    <lineage>
        <taxon>Eukaryota</taxon>
        <taxon>Viridiplantae</taxon>
        <taxon>Streptophyta</taxon>
        <taxon>Embryophyta</taxon>
        <taxon>Tracheophyta</taxon>
        <taxon>Spermatophyta</taxon>
        <taxon>Magnoliopsida</taxon>
        <taxon>eudicotyledons</taxon>
        <taxon>Gunneridae</taxon>
        <taxon>Pentapetalae</taxon>
        <taxon>rosids</taxon>
        <taxon>malvids</taxon>
        <taxon>Brassicales</taxon>
        <taxon>Brassicaceae</taxon>
        <taxon>Coluteocarpeae</taxon>
        <taxon>Microthlaspi</taxon>
    </lineage>
</organism>
<reference evidence="4" key="1">
    <citation type="submission" date="2020-01" db="EMBL/GenBank/DDBJ databases">
        <authorList>
            <person name="Mishra B."/>
        </authorList>
    </citation>
    <scope>NUCLEOTIDE SEQUENCE [LARGE SCALE GENOMIC DNA]</scope>
</reference>
<dbReference type="AlphaFoldDB" id="A0A6D2KF90"/>
<evidence type="ECO:0000256" key="1">
    <source>
        <dbReference type="ARBA" id="ARBA00006568"/>
    </source>
</evidence>
<dbReference type="InterPro" id="IPR001229">
    <property type="entry name" value="Jacalin-like_lectin_dom"/>
</dbReference>
<dbReference type="GO" id="GO:0030246">
    <property type="term" value="F:carbohydrate binding"/>
    <property type="evidence" value="ECO:0007669"/>
    <property type="project" value="UniProtKB-KW"/>
</dbReference>
<gene>
    <name evidence="4" type="ORF">MERR_LOCUS37745</name>
</gene>
<dbReference type="InterPro" id="IPR036404">
    <property type="entry name" value="Jacalin-like_lectin_dom_sf"/>
</dbReference>
<dbReference type="PANTHER" id="PTHR47293">
    <property type="entry name" value="JACALIN-RELATED LECTIN 3"/>
    <property type="match status" value="1"/>
</dbReference>
<evidence type="ECO:0000259" key="3">
    <source>
        <dbReference type="PROSITE" id="PS51752"/>
    </source>
</evidence>
<dbReference type="Gene3D" id="2.100.10.30">
    <property type="entry name" value="Jacalin-like lectin domain"/>
    <property type="match status" value="2"/>
</dbReference>
<dbReference type="OrthoDB" id="581739at2759"/>
<dbReference type="SUPFAM" id="SSF51101">
    <property type="entry name" value="Mannose-binding lectins"/>
    <property type="match status" value="2"/>
</dbReference>
<dbReference type="PROSITE" id="PS51752">
    <property type="entry name" value="JACALIN_LECTIN"/>
    <property type="match status" value="2"/>
</dbReference>
<comment type="similarity">
    <text evidence="1">Belongs to the jacalin lectin family.</text>
</comment>
<comment type="caution">
    <text evidence="4">The sequence shown here is derived from an EMBL/GenBank/DDBJ whole genome shotgun (WGS) entry which is preliminary data.</text>
</comment>
<evidence type="ECO:0000313" key="4">
    <source>
        <dbReference type="EMBL" id="CAA7050510.1"/>
    </source>
</evidence>
<dbReference type="Pfam" id="PF01419">
    <property type="entry name" value="Jacalin"/>
    <property type="match status" value="2"/>
</dbReference>
<evidence type="ECO:0000313" key="5">
    <source>
        <dbReference type="Proteomes" id="UP000467841"/>
    </source>
</evidence>